<dbReference type="Pfam" id="PF13556">
    <property type="entry name" value="HTH_30"/>
    <property type="match status" value="1"/>
</dbReference>
<dbReference type="PANTHER" id="PTHR33744:SF7">
    <property type="entry name" value="PUCR FAMILY TRANSCRIPTIONAL REGULATOR"/>
    <property type="match status" value="1"/>
</dbReference>
<evidence type="ECO:0000259" key="3">
    <source>
        <dbReference type="Pfam" id="PF17853"/>
    </source>
</evidence>
<sequence length="497" mass="52572">MLMEQASLADIVAQGERMGIRCVAGDPEGVAVSGVQIVAKDDLRQASPGRLVIVAMPHGAVPRPYQVDIAIRHAIGARCAGIVFAGDFPIAETARALAERGGLPVLMSAVTPSELAVLLDRAIRGGAEEALSRAEYAIARATAAAGDAPGRPMEAVLDEVGAALGARLTLVEDPGVPWSEPHAVCVGEVPVGRLVADRDDASVTVALPVIAAMLSRILQRQLQARFGPVRSRADLIVELVFAESARIDRLAVEATRAGLPVSLSHAVAWLIPTHRHDPEQRPPAVLASSVELHALQLVDRRDEVWHLATFHDDIVMVASEETGAADHQRRLRDVMEAVAAHARSVAGEEWAFTVGLGTPQSGAAGLRQSATEAHIAADAAVAGGRAGGIEVTDVTGLRRVLLDFYASPLSRSLLDDILAPLDALGPERAAIAMRTLVAYLGHRNSLARAGAELNLHANAVNYRVRRIEQTLGLDLNEPDVRFSVELACRVRLAASGR</sequence>
<feature type="domain" description="CdaR GGDEF-like" evidence="3">
    <location>
        <begin position="249"/>
        <end position="378"/>
    </location>
</feature>
<accession>A0ABP4S3Z0</accession>
<protein>
    <recommendedName>
        <fullName evidence="6">PucR family transcriptional regulator</fullName>
    </recommendedName>
</protein>
<dbReference type="InterPro" id="IPR041522">
    <property type="entry name" value="CdaR_GGDEF"/>
</dbReference>
<dbReference type="Gene3D" id="1.10.10.2840">
    <property type="entry name" value="PucR C-terminal helix-turn-helix domain"/>
    <property type="match status" value="1"/>
</dbReference>
<dbReference type="InterPro" id="IPR028979">
    <property type="entry name" value="Ser_kin/Pase_Hpr-like_N_sf"/>
</dbReference>
<dbReference type="Proteomes" id="UP001500064">
    <property type="component" value="Unassembled WGS sequence"/>
</dbReference>
<name>A0ABP4S3Z0_9ACTN</name>
<evidence type="ECO:0008006" key="6">
    <source>
        <dbReference type="Google" id="ProtNLM"/>
    </source>
</evidence>
<evidence type="ECO:0000313" key="5">
    <source>
        <dbReference type="Proteomes" id="UP001500064"/>
    </source>
</evidence>
<proteinExistence type="inferred from homology"/>
<keyword evidence="5" id="KW-1185">Reference proteome</keyword>
<dbReference type="InterPro" id="IPR051448">
    <property type="entry name" value="CdaR-like_regulators"/>
</dbReference>
<evidence type="ECO:0000313" key="4">
    <source>
        <dbReference type="EMBL" id="GAA1667001.1"/>
    </source>
</evidence>
<evidence type="ECO:0000259" key="2">
    <source>
        <dbReference type="Pfam" id="PF13556"/>
    </source>
</evidence>
<dbReference type="Pfam" id="PF17853">
    <property type="entry name" value="GGDEF_2"/>
    <property type="match status" value="1"/>
</dbReference>
<organism evidence="4 5">
    <name type="scientific">Nonomuraea maheshkhaliensis</name>
    <dbReference type="NCBI Taxonomy" id="419590"/>
    <lineage>
        <taxon>Bacteria</taxon>
        <taxon>Bacillati</taxon>
        <taxon>Actinomycetota</taxon>
        <taxon>Actinomycetes</taxon>
        <taxon>Streptosporangiales</taxon>
        <taxon>Streptosporangiaceae</taxon>
        <taxon>Nonomuraea</taxon>
    </lineage>
</organism>
<dbReference type="SUPFAM" id="SSF75138">
    <property type="entry name" value="HprK N-terminal domain-like"/>
    <property type="match status" value="1"/>
</dbReference>
<dbReference type="PANTHER" id="PTHR33744">
    <property type="entry name" value="CARBOHYDRATE DIACID REGULATOR"/>
    <property type="match status" value="1"/>
</dbReference>
<dbReference type="InterPro" id="IPR025736">
    <property type="entry name" value="PucR_C-HTH_dom"/>
</dbReference>
<dbReference type="InterPro" id="IPR042070">
    <property type="entry name" value="PucR_C-HTH_sf"/>
</dbReference>
<reference evidence="5" key="1">
    <citation type="journal article" date="2019" name="Int. J. Syst. Evol. Microbiol.">
        <title>The Global Catalogue of Microorganisms (GCM) 10K type strain sequencing project: providing services to taxonomists for standard genome sequencing and annotation.</title>
        <authorList>
            <consortium name="The Broad Institute Genomics Platform"/>
            <consortium name="The Broad Institute Genome Sequencing Center for Infectious Disease"/>
            <person name="Wu L."/>
            <person name="Ma J."/>
        </authorList>
    </citation>
    <scope>NUCLEOTIDE SEQUENCE [LARGE SCALE GENOMIC DNA]</scope>
    <source>
        <strain evidence="5">JCM 13929</strain>
    </source>
</reference>
<comment type="similarity">
    <text evidence="1">Belongs to the CdaR family.</text>
</comment>
<dbReference type="EMBL" id="BAAAMU010000077">
    <property type="protein sequence ID" value="GAA1667001.1"/>
    <property type="molecule type" value="Genomic_DNA"/>
</dbReference>
<comment type="caution">
    <text evidence="4">The sequence shown here is derived from an EMBL/GenBank/DDBJ whole genome shotgun (WGS) entry which is preliminary data.</text>
</comment>
<feature type="domain" description="PucR C-terminal helix-turn-helix" evidence="2">
    <location>
        <begin position="433"/>
        <end position="490"/>
    </location>
</feature>
<gene>
    <name evidence="4" type="ORF">GCM10009733_075700</name>
</gene>
<evidence type="ECO:0000256" key="1">
    <source>
        <dbReference type="ARBA" id="ARBA00006754"/>
    </source>
</evidence>